<dbReference type="OrthoDB" id="566238at2759"/>
<keyword evidence="1" id="KW-0732">Signal</keyword>
<dbReference type="STRING" id="307507.A0A2V0P948"/>
<dbReference type="InParanoid" id="A0A2V0P948"/>
<gene>
    <name evidence="3" type="ORF">Rsub_07194</name>
</gene>
<dbReference type="Gene3D" id="3.40.250.10">
    <property type="entry name" value="Rhodanese-like domain"/>
    <property type="match status" value="1"/>
</dbReference>
<dbReference type="InterPro" id="IPR001763">
    <property type="entry name" value="Rhodanese-like_dom"/>
</dbReference>
<dbReference type="PANTHER" id="PTHR45431">
    <property type="entry name" value="RHODANESE-LIKE DOMAIN-CONTAINING PROTEIN 15, CHLOROPLASTIC"/>
    <property type="match status" value="1"/>
</dbReference>
<dbReference type="EMBL" id="BDRX01000051">
    <property type="protein sequence ID" value="GBF94380.1"/>
    <property type="molecule type" value="Genomic_DNA"/>
</dbReference>
<dbReference type="Proteomes" id="UP000247498">
    <property type="component" value="Unassembled WGS sequence"/>
</dbReference>
<evidence type="ECO:0000256" key="1">
    <source>
        <dbReference type="SAM" id="SignalP"/>
    </source>
</evidence>
<comment type="caution">
    <text evidence="3">The sequence shown here is derived from an EMBL/GenBank/DDBJ whole genome shotgun (WGS) entry which is preliminary data.</text>
</comment>
<dbReference type="PANTHER" id="PTHR45431:SF3">
    <property type="entry name" value="RHODANESE-LIKE DOMAIN-CONTAINING PROTEIN 15, CHLOROPLASTIC"/>
    <property type="match status" value="1"/>
</dbReference>
<evidence type="ECO:0000259" key="2">
    <source>
        <dbReference type="PROSITE" id="PS50206"/>
    </source>
</evidence>
<dbReference type="InterPro" id="IPR036873">
    <property type="entry name" value="Rhodanese-like_dom_sf"/>
</dbReference>
<dbReference type="AlphaFoldDB" id="A0A2V0P948"/>
<feature type="domain" description="Rhodanese" evidence="2">
    <location>
        <begin position="304"/>
        <end position="404"/>
    </location>
</feature>
<protein>
    <recommendedName>
        <fullName evidence="2">Rhodanese domain-containing protein</fullName>
    </recommendedName>
</protein>
<name>A0A2V0P948_9CHLO</name>
<organism evidence="3 4">
    <name type="scientific">Raphidocelis subcapitata</name>
    <dbReference type="NCBI Taxonomy" id="307507"/>
    <lineage>
        <taxon>Eukaryota</taxon>
        <taxon>Viridiplantae</taxon>
        <taxon>Chlorophyta</taxon>
        <taxon>core chlorophytes</taxon>
        <taxon>Chlorophyceae</taxon>
        <taxon>CS clade</taxon>
        <taxon>Sphaeropleales</taxon>
        <taxon>Selenastraceae</taxon>
        <taxon>Raphidocelis</taxon>
    </lineage>
</organism>
<dbReference type="InterPro" id="IPR052367">
    <property type="entry name" value="Thiosulfate_ST/Rhodanese-like"/>
</dbReference>
<accession>A0A2V0P948</accession>
<feature type="chain" id="PRO_5015841328" description="Rhodanese domain-containing protein" evidence="1">
    <location>
        <begin position="32"/>
        <end position="406"/>
    </location>
</feature>
<sequence>MRPASPLLPPPVLAAPLLAAALLLLTPVAFAHRPLLSGLSGGAQHSTWEAAVLVPWVTSSWSAKRVVECDAPFFWMKFPSEKAGQQVHITAGTPAASGLASTRVGLALIGPGLPKFNASALAFPVPPGADMGLLRISSPEDQSNCDFLQNKVSREFYKPADFPGVGRRCAYYEPHSKSNLWITADANVTLPVGNATYYLVSFLDGRRSTGRFTVAVADWAESEDFARPYALPAGARNATGADAASAAACCGGGGAAAAAGGDLSACPLFSAFGASCPAKTGRERSLLAPAPARAEAPAVAARLMQQAIPYIDVQTPEEFKAASVPGAVNIPLQLPGPDGKPRDNPDFLDQVSKLFPRCSALLVGCRTGVRSARAAALLAPHFADVISVDGGIVGWQQAGLPVRQGG</sequence>
<dbReference type="CDD" id="cd00158">
    <property type="entry name" value="RHOD"/>
    <property type="match status" value="1"/>
</dbReference>
<dbReference type="SMART" id="SM00450">
    <property type="entry name" value="RHOD"/>
    <property type="match status" value="1"/>
</dbReference>
<dbReference type="Pfam" id="PF00581">
    <property type="entry name" value="Rhodanese"/>
    <property type="match status" value="1"/>
</dbReference>
<keyword evidence="4" id="KW-1185">Reference proteome</keyword>
<proteinExistence type="predicted"/>
<dbReference type="PROSITE" id="PS50206">
    <property type="entry name" value="RHODANESE_3"/>
    <property type="match status" value="1"/>
</dbReference>
<dbReference type="SUPFAM" id="SSF52821">
    <property type="entry name" value="Rhodanese/Cell cycle control phosphatase"/>
    <property type="match status" value="1"/>
</dbReference>
<evidence type="ECO:0000313" key="3">
    <source>
        <dbReference type="EMBL" id="GBF94380.1"/>
    </source>
</evidence>
<reference evidence="3 4" key="1">
    <citation type="journal article" date="2018" name="Sci. Rep.">
        <title>Raphidocelis subcapitata (=Pseudokirchneriella subcapitata) provides an insight into genome evolution and environmental adaptations in the Sphaeropleales.</title>
        <authorList>
            <person name="Suzuki S."/>
            <person name="Yamaguchi H."/>
            <person name="Nakajima N."/>
            <person name="Kawachi M."/>
        </authorList>
    </citation>
    <scope>NUCLEOTIDE SEQUENCE [LARGE SCALE GENOMIC DNA]</scope>
    <source>
        <strain evidence="3 4">NIES-35</strain>
    </source>
</reference>
<evidence type="ECO:0000313" key="4">
    <source>
        <dbReference type="Proteomes" id="UP000247498"/>
    </source>
</evidence>
<feature type="signal peptide" evidence="1">
    <location>
        <begin position="1"/>
        <end position="31"/>
    </location>
</feature>